<evidence type="ECO:0000256" key="4">
    <source>
        <dbReference type="ARBA" id="ARBA00022692"/>
    </source>
</evidence>
<feature type="compositionally biased region" description="Basic and acidic residues" evidence="9">
    <location>
        <begin position="301"/>
        <end position="327"/>
    </location>
</feature>
<dbReference type="InterPro" id="IPR027469">
    <property type="entry name" value="Cation_efflux_TMD_sf"/>
</dbReference>
<dbReference type="Proteomes" id="UP000283895">
    <property type="component" value="Unassembled WGS sequence"/>
</dbReference>
<dbReference type="GO" id="GO:1904257">
    <property type="term" value="P:zinc ion import into Golgi lumen"/>
    <property type="evidence" value="ECO:0007669"/>
    <property type="project" value="TreeGrafter"/>
</dbReference>
<dbReference type="NCBIfam" id="TIGR01297">
    <property type="entry name" value="CDF"/>
    <property type="match status" value="1"/>
</dbReference>
<feature type="region of interest" description="Disordered" evidence="9">
    <location>
        <begin position="268"/>
        <end position="337"/>
    </location>
</feature>
<comment type="function">
    <text evidence="8">Functions as a zinc transporter.</text>
</comment>
<comment type="subcellular location">
    <subcellularLocation>
        <location evidence="8">Endoplasmic reticulum membrane</location>
        <topology evidence="8">Multi-pass membrane protein</topology>
    </subcellularLocation>
    <subcellularLocation>
        <location evidence="1">Membrane</location>
        <topology evidence="1">Multi-pass membrane protein</topology>
    </subcellularLocation>
</comment>
<evidence type="ECO:0000313" key="11">
    <source>
        <dbReference type="EMBL" id="ROW04443.1"/>
    </source>
</evidence>
<gene>
    <name evidence="11" type="ORF">VMCG_05016</name>
</gene>
<dbReference type="InterPro" id="IPR002524">
    <property type="entry name" value="Cation_efflux"/>
</dbReference>
<feature type="transmembrane region" description="Helical" evidence="8">
    <location>
        <begin position="377"/>
        <end position="394"/>
    </location>
</feature>
<dbReference type="OrthoDB" id="78669at2759"/>
<keyword evidence="7 8" id="KW-0472">Membrane</keyword>
<dbReference type="STRING" id="356882.A0A423WM67"/>
<dbReference type="GO" id="GO:0031410">
    <property type="term" value="C:cytoplasmic vesicle"/>
    <property type="evidence" value="ECO:0007669"/>
    <property type="project" value="TreeGrafter"/>
</dbReference>
<organism evidence="11 12">
    <name type="scientific">Cytospora schulzeri</name>
    <dbReference type="NCBI Taxonomy" id="448051"/>
    <lineage>
        <taxon>Eukaryota</taxon>
        <taxon>Fungi</taxon>
        <taxon>Dikarya</taxon>
        <taxon>Ascomycota</taxon>
        <taxon>Pezizomycotina</taxon>
        <taxon>Sordariomycetes</taxon>
        <taxon>Sordariomycetidae</taxon>
        <taxon>Diaporthales</taxon>
        <taxon>Cytosporaceae</taxon>
        <taxon>Cytospora</taxon>
    </lineage>
</organism>
<evidence type="ECO:0000256" key="6">
    <source>
        <dbReference type="ARBA" id="ARBA00023065"/>
    </source>
</evidence>
<dbReference type="GO" id="GO:0005385">
    <property type="term" value="F:zinc ion transmembrane transporter activity"/>
    <property type="evidence" value="ECO:0007669"/>
    <property type="project" value="UniProtKB-UniRule"/>
</dbReference>
<accession>A0A423WM67</accession>
<keyword evidence="4 8" id="KW-0812">Transmembrane</keyword>
<proteinExistence type="inferred from homology"/>
<comment type="similarity">
    <text evidence="2 8">Belongs to the cation diffusion facilitator (CDF) transporter (TC 2.A.4) family. SLC30A subfamily.</text>
</comment>
<keyword evidence="12" id="KW-1185">Reference proteome</keyword>
<dbReference type="GO" id="GO:0005794">
    <property type="term" value="C:Golgi apparatus"/>
    <property type="evidence" value="ECO:0007669"/>
    <property type="project" value="TreeGrafter"/>
</dbReference>
<keyword evidence="8" id="KW-0256">Endoplasmic reticulum</keyword>
<evidence type="ECO:0000256" key="9">
    <source>
        <dbReference type="SAM" id="MobiDB-lite"/>
    </source>
</evidence>
<dbReference type="Gene3D" id="1.20.1510.10">
    <property type="entry name" value="Cation efflux protein transmembrane domain"/>
    <property type="match status" value="1"/>
</dbReference>
<evidence type="ECO:0000256" key="2">
    <source>
        <dbReference type="ARBA" id="ARBA00008873"/>
    </source>
</evidence>
<reference evidence="11 12" key="1">
    <citation type="submission" date="2015-09" db="EMBL/GenBank/DDBJ databases">
        <title>Host preference determinants of Valsa canker pathogens revealed by comparative genomics.</title>
        <authorList>
            <person name="Yin Z."/>
            <person name="Huang L."/>
        </authorList>
    </citation>
    <scope>NUCLEOTIDE SEQUENCE [LARGE SCALE GENOMIC DNA]</scope>
    <source>
        <strain evidence="11 12">03-1</strain>
    </source>
</reference>
<feature type="compositionally biased region" description="Basic and acidic residues" evidence="9">
    <location>
        <begin position="272"/>
        <end position="294"/>
    </location>
</feature>
<evidence type="ECO:0000256" key="7">
    <source>
        <dbReference type="ARBA" id="ARBA00023136"/>
    </source>
</evidence>
<dbReference type="InterPro" id="IPR045316">
    <property type="entry name" value="Msc2-like"/>
</dbReference>
<comment type="caution">
    <text evidence="11">The sequence shown here is derived from an EMBL/GenBank/DDBJ whole genome shotgun (WGS) entry which is preliminary data.</text>
</comment>
<dbReference type="AlphaFoldDB" id="A0A423WM67"/>
<feature type="transmembrane region" description="Helical" evidence="8">
    <location>
        <begin position="242"/>
        <end position="263"/>
    </location>
</feature>
<protein>
    <recommendedName>
        <fullName evidence="8">Zinc transporter</fullName>
    </recommendedName>
</protein>
<feature type="domain" description="Cation efflux protein transmembrane" evidence="10">
    <location>
        <begin position="147"/>
        <end position="402"/>
    </location>
</feature>
<dbReference type="GO" id="GO:0005789">
    <property type="term" value="C:endoplasmic reticulum membrane"/>
    <property type="evidence" value="ECO:0007669"/>
    <property type="project" value="UniProtKB-SubCell"/>
</dbReference>
<feature type="transmembrane region" description="Helical" evidence="8">
    <location>
        <begin position="211"/>
        <end position="230"/>
    </location>
</feature>
<dbReference type="PANTHER" id="PTHR45755:SF4">
    <property type="entry name" value="ZINC TRANSPORTER 7"/>
    <property type="match status" value="1"/>
</dbReference>
<sequence>MDTSSASHIHNHDSDHDHDHDHEHTYTHSHHHSEPHPHDHGSHDRRASTIQPRHNGHSPLLTSGGWKTTITPAGKQVITPTASDFPAKYEAPEAKHPKPAHDPSAERSKFTKALLPYTSKWPILHAVMTEKDSRRIFYFMSALRNSLNFFFMAIQAFYGYVTDSLGLLSDSIHMFFDCVALGVGLFASVASKWPPSSRFPYGFGKVETLSGFANGVFLVLISVEIMIEAFERIVEGRETKRLAELFIVSSLGLAVNLVGMAAFGHHHHGHGHDHGCGGHSHQDHAHDHDHDHGHSHTHSHSHSDEKDSHSHDHEHDHKHEHSNEHAHHDHHHHSHSHDNENMIGIYLHILADTLGSGAVIVSTALTHYFPWSGWDPLASFIIAVLIIGSAIPLVKSSARRLLLTIPDEIEYSLRDTLSGITGLRGVAHYSVPKFWIDDRASEDGAPGGRLMGVMHVVAVRGADMEDVRDRVRGYFSERGIDITLQVEREGDSTCWCGVGKSPLSPLSPLSPTVGVSQTLKAR</sequence>
<feature type="transmembrane region" description="Helical" evidence="8">
    <location>
        <begin position="136"/>
        <end position="160"/>
    </location>
</feature>
<evidence type="ECO:0000256" key="1">
    <source>
        <dbReference type="ARBA" id="ARBA00004141"/>
    </source>
</evidence>
<keyword evidence="5 8" id="KW-1133">Transmembrane helix</keyword>
<dbReference type="PANTHER" id="PTHR45755">
    <property type="match status" value="1"/>
</dbReference>
<feature type="transmembrane region" description="Helical" evidence="8">
    <location>
        <begin position="345"/>
        <end position="365"/>
    </location>
</feature>
<dbReference type="InterPro" id="IPR058533">
    <property type="entry name" value="Cation_efflux_TM"/>
</dbReference>
<keyword evidence="6 8" id="KW-0406">Ion transport</keyword>
<dbReference type="Pfam" id="PF01545">
    <property type="entry name" value="Cation_efflux"/>
    <property type="match status" value="1"/>
</dbReference>
<dbReference type="EMBL" id="LKEA01000014">
    <property type="protein sequence ID" value="ROW04443.1"/>
    <property type="molecule type" value="Genomic_DNA"/>
</dbReference>
<evidence type="ECO:0000256" key="5">
    <source>
        <dbReference type="ARBA" id="ARBA00022989"/>
    </source>
</evidence>
<name>A0A423WM67_9PEZI</name>
<comment type="caution">
    <text evidence="8">Lacks conserved residue(s) required for the propagation of feature annotation.</text>
</comment>
<keyword evidence="3 8" id="KW-0813">Transport</keyword>
<dbReference type="GO" id="GO:0006882">
    <property type="term" value="P:intracellular zinc ion homeostasis"/>
    <property type="evidence" value="ECO:0007669"/>
    <property type="project" value="InterPro"/>
</dbReference>
<feature type="compositionally biased region" description="Basic and acidic residues" evidence="9">
    <location>
        <begin position="10"/>
        <end position="47"/>
    </location>
</feature>
<feature type="region of interest" description="Disordered" evidence="9">
    <location>
        <begin position="1"/>
        <end position="66"/>
    </location>
</feature>
<dbReference type="SUPFAM" id="SSF161111">
    <property type="entry name" value="Cation efflux protein transmembrane domain-like"/>
    <property type="match status" value="1"/>
</dbReference>
<evidence type="ECO:0000256" key="8">
    <source>
        <dbReference type="RuleBase" id="RU369017"/>
    </source>
</evidence>
<evidence type="ECO:0000259" key="10">
    <source>
        <dbReference type="Pfam" id="PF01545"/>
    </source>
</evidence>
<evidence type="ECO:0000256" key="3">
    <source>
        <dbReference type="ARBA" id="ARBA00022448"/>
    </source>
</evidence>
<evidence type="ECO:0000313" key="12">
    <source>
        <dbReference type="Proteomes" id="UP000283895"/>
    </source>
</evidence>